<gene>
    <name evidence="2" type="ORF">MYCFIDRAFT_174062</name>
</gene>
<dbReference type="KEGG" id="pfj:MYCFIDRAFT_174062"/>
<name>M3B7D7_PSEFD</name>
<accession>M3B7D7</accession>
<dbReference type="AlphaFoldDB" id="M3B7D7"/>
<keyword evidence="3" id="KW-1185">Reference proteome</keyword>
<dbReference type="VEuPathDB" id="FungiDB:MYCFIDRAFT_174062"/>
<evidence type="ECO:0000256" key="1">
    <source>
        <dbReference type="SAM" id="MobiDB-lite"/>
    </source>
</evidence>
<dbReference type="EMBL" id="KB446557">
    <property type="protein sequence ID" value="EME85232.1"/>
    <property type="molecule type" value="Genomic_DNA"/>
</dbReference>
<sequence length="1184" mass="133546">MVLITASIIFTPINIFILHLVELVCRPTMPNVRHPRDIRHRTQRTIVGSRKLNSVISMTENRLPQMIQAMRPMLVTTIIKSRPLPIIRFLQRLPHHRQTMQIMKPAPISHSSIHPYFPINSHRNSPILHNPRRPKPIRNLLRQFYTPPIHLHILRPQKIIFMIQRHISLVRAIRLLHIPIFCRLEGFPTHIERHRDDEERDQNVGDDIAGDFPDSSPWGRILDCWCLGVDEGGCGMMTWFLAMRGGGIRNNSKDSRGGSYWIALIGCGRKETCLRELSLWRVCSLFFEQRRLRGAHELRVSPVVSRAVSSWRPLRQSISVKLGQHGAKDTSKSAEPVSLLERCVYREATRKLAKDKECVEVVNYVIHLAALVRVLEIRIDVLCYTLPLAGLPCGQLILEPSLSWQISNPRHRRGVRGRHRTRGETPMPTGVPLPNQDLPVCPGQDTADLAWLILRRSLRVVRLLKGCVYAARIEYPSFSFTAVSFDISSYAATISYSFCAFPVESFVLFAAFFSGTDRDRTTICSARWCSLGPDSVFNKNNRRAPRNVISSIYRSKIPKYVMIESKNSMRFQLLQQSSSRGPQPPRPHHPTLPLKNPPPSLIHRLLPSHAKLRTPYPIHLSSSRKAPALLAHRSSQLQNQVRVFSLFSRRTTTFCTRQAPSRNIAVEYHLIECILHGWEGAMSGESLPARWTRVKCLRRVPSVFGDIQKTTIFHFSAFLAFASCAGLYCRMYDAHLFLFAFSLPVNDVLGCARSRLGFEMPESVTSHGSSLPPPPELCVWPTSEESVWGITSRGDIEQWSWRASRKIRYAPNDVVRSTSSERRYLSELGGHFDDIASKPWTYRLGDYDVSIIRTPRHPRPSANCVRKSIKSEIQVHPLLFILGGALLMHIDMSKSAFSATMARQRLRPSLFLVGSRRSNRVERRKAEASHGRLSVLDEVSHGSESTEQTFREGIDSEHFSSEHRGDCKPVAPMARHDRRDLVGSNSDAVLLEKSNFTTRSPCQLISSSRVGIVLHNVSEAAEPILQRASGRKPLDIAADSDVGKPNPMSIGLLASKHVTGKVLMLVQAMTRDKWHDGSQNGSCSSSRHACEVRSDGVLPGVSADSALEMISKDFDNAEIFHESRSAIKHVLSSVRSLPAIQGQTKRLTQLTPLRAGSMYLPIDKRCDWMMLPLASGAALSFEAD</sequence>
<reference evidence="2 3" key="1">
    <citation type="journal article" date="2012" name="PLoS Pathog.">
        <title>Diverse lifestyles and strategies of plant pathogenesis encoded in the genomes of eighteen Dothideomycetes fungi.</title>
        <authorList>
            <person name="Ohm R.A."/>
            <person name="Feau N."/>
            <person name="Henrissat B."/>
            <person name="Schoch C.L."/>
            <person name="Horwitz B.A."/>
            <person name="Barry K.W."/>
            <person name="Condon B.J."/>
            <person name="Copeland A.C."/>
            <person name="Dhillon B."/>
            <person name="Glaser F."/>
            <person name="Hesse C.N."/>
            <person name="Kosti I."/>
            <person name="LaButti K."/>
            <person name="Lindquist E.A."/>
            <person name="Lucas S."/>
            <person name="Salamov A.A."/>
            <person name="Bradshaw R.E."/>
            <person name="Ciuffetti L."/>
            <person name="Hamelin R.C."/>
            <person name="Kema G.H.J."/>
            <person name="Lawrence C."/>
            <person name="Scott J.A."/>
            <person name="Spatafora J.W."/>
            <person name="Turgeon B.G."/>
            <person name="de Wit P.J.G.M."/>
            <person name="Zhong S."/>
            <person name="Goodwin S.B."/>
            <person name="Grigoriev I.V."/>
        </authorList>
    </citation>
    <scope>NUCLEOTIDE SEQUENCE [LARGE SCALE GENOMIC DNA]</scope>
    <source>
        <strain evidence="2 3">CIRAD86</strain>
    </source>
</reference>
<dbReference type="GeneID" id="19333119"/>
<feature type="region of interest" description="Disordered" evidence="1">
    <location>
        <begin position="574"/>
        <end position="598"/>
    </location>
</feature>
<dbReference type="Proteomes" id="UP000016932">
    <property type="component" value="Unassembled WGS sequence"/>
</dbReference>
<organism evidence="2 3">
    <name type="scientific">Pseudocercospora fijiensis (strain CIRAD86)</name>
    <name type="common">Black leaf streak disease fungus</name>
    <name type="synonym">Mycosphaerella fijiensis</name>
    <dbReference type="NCBI Taxonomy" id="383855"/>
    <lineage>
        <taxon>Eukaryota</taxon>
        <taxon>Fungi</taxon>
        <taxon>Dikarya</taxon>
        <taxon>Ascomycota</taxon>
        <taxon>Pezizomycotina</taxon>
        <taxon>Dothideomycetes</taxon>
        <taxon>Dothideomycetidae</taxon>
        <taxon>Mycosphaerellales</taxon>
        <taxon>Mycosphaerellaceae</taxon>
        <taxon>Pseudocercospora</taxon>
    </lineage>
</organism>
<evidence type="ECO:0000313" key="2">
    <source>
        <dbReference type="EMBL" id="EME85232.1"/>
    </source>
</evidence>
<proteinExistence type="predicted"/>
<dbReference type="HOGENOM" id="CLU_272624_0_0_1"/>
<dbReference type="OrthoDB" id="10627072at2759"/>
<evidence type="ECO:0000313" key="3">
    <source>
        <dbReference type="Proteomes" id="UP000016932"/>
    </source>
</evidence>
<protein>
    <submittedName>
        <fullName evidence="2">Uncharacterized protein</fullName>
    </submittedName>
</protein>
<dbReference type="RefSeq" id="XP_007925673.1">
    <property type="nucleotide sequence ID" value="XM_007927482.1"/>
</dbReference>